<evidence type="ECO:0000313" key="5">
    <source>
        <dbReference type="EMBL" id="KAF5344850.1"/>
    </source>
</evidence>
<feature type="compositionally biased region" description="Low complexity" evidence="2">
    <location>
        <begin position="291"/>
        <end position="300"/>
    </location>
</feature>
<protein>
    <recommendedName>
        <fullName evidence="4">FHA domain-containing protein</fullName>
    </recommendedName>
</protein>
<keyword evidence="3" id="KW-0472">Membrane</keyword>
<comment type="caution">
    <text evidence="5">The sequence shown here is derived from an EMBL/GenBank/DDBJ whole genome shotgun (WGS) entry which is preliminary data.</text>
</comment>
<dbReference type="InterPro" id="IPR000253">
    <property type="entry name" value="FHA_dom"/>
</dbReference>
<feature type="region of interest" description="Disordered" evidence="2">
    <location>
        <begin position="265"/>
        <end position="315"/>
    </location>
</feature>
<dbReference type="InterPro" id="IPR008984">
    <property type="entry name" value="SMAD_FHA_dom_sf"/>
</dbReference>
<feature type="region of interest" description="Disordered" evidence="2">
    <location>
        <begin position="184"/>
        <end position="251"/>
    </location>
</feature>
<dbReference type="AlphaFoldDB" id="A0A8H5CNB8"/>
<feature type="coiled-coil region" evidence="1">
    <location>
        <begin position="474"/>
        <end position="501"/>
    </location>
</feature>
<dbReference type="CDD" id="cd00060">
    <property type="entry name" value="FHA"/>
    <property type="match status" value="1"/>
</dbReference>
<accession>A0A8H5CNB8</accession>
<dbReference type="Gene3D" id="2.60.200.20">
    <property type="match status" value="1"/>
</dbReference>
<keyword evidence="1" id="KW-0175">Coiled coil</keyword>
<feature type="compositionally biased region" description="Basic and acidic residues" evidence="2">
    <location>
        <begin position="275"/>
        <end position="290"/>
    </location>
</feature>
<sequence>MLDDDIQYLGSRIKLRDPPRYMQRTVSGAALHIEKSDGNEAYVLTFNRDKSSTVHVGRRPGNENESRPLDQENGRAMFRCAVVSRRHARIVFTDSGNVCASASVSPQQQLANSGQVFLIDLDSHHGTHIRKPGETSSRMLEPEIPTPLSDGDIITFGKTVGRNEEMVRPIVARVQLLHSGPSTSAIKPLVVPESSPNRSGRYGLHSPSSSSSDEAYNGQSDAYSDIEEIPPPVSITPRAGPQTDSESKSESFHLGRAFEVFKRLLPPTSAPPEPAAHDQREQSPRLEEQSPIHSESSSSSVPPPSNLPSLWTFPDDRASPFPLLPRYPSISSVDLPNEFYDLPPINPANIINDGELSRSESPMDLASPSPPPPEQEPLIIGAWANFSSPSSSESESIATPPDNEVPVVNNDAAETPAATTAAVQHEDNHEAESTAVVNEATPLPPSPATATDKGKQREQIPTVDSSSFITRLEYEQLKAKYSNLQNEIDILQAQRRKYKTKFNANVHTVTDKFHELEDKMNDMAAQCTLFMDQIEDVTSGDVPDIQARIDDLVDEDDAHRRDIDDLMKRAAICEERDDETDDFSMLERERLQEEKERAQKYLDTLKVLIDDMKALRAVTEQEMEAELANLRQLRESIMHEQNDPSTPTKRKRTLDDEGDHYSDTIDNTTTHAHDEEFHDAPMHSSDEDGTMQPQCSIGFHISHDQPSPRKRARRIASVAAQTATAVTMGAVAAWVALAFS</sequence>
<proteinExistence type="predicted"/>
<reference evidence="5 6" key="1">
    <citation type="journal article" date="2020" name="ISME J.">
        <title>Uncovering the hidden diversity of litter-decomposition mechanisms in mushroom-forming fungi.</title>
        <authorList>
            <person name="Floudas D."/>
            <person name="Bentzer J."/>
            <person name="Ahren D."/>
            <person name="Johansson T."/>
            <person name="Persson P."/>
            <person name="Tunlid A."/>
        </authorList>
    </citation>
    <scope>NUCLEOTIDE SEQUENCE [LARGE SCALE GENOMIC DNA]</scope>
    <source>
        <strain evidence="5 6">CBS 146.42</strain>
    </source>
</reference>
<keyword evidence="3" id="KW-0812">Transmembrane</keyword>
<evidence type="ECO:0000256" key="1">
    <source>
        <dbReference type="SAM" id="Coils"/>
    </source>
</evidence>
<name>A0A8H5CNB8_9AGAR</name>
<feature type="region of interest" description="Disordered" evidence="2">
    <location>
        <begin position="127"/>
        <end position="152"/>
    </location>
</feature>
<feature type="domain" description="FHA" evidence="4">
    <location>
        <begin position="54"/>
        <end position="129"/>
    </location>
</feature>
<dbReference type="Proteomes" id="UP000559027">
    <property type="component" value="Unassembled WGS sequence"/>
</dbReference>
<evidence type="ECO:0000313" key="6">
    <source>
        <dbReference type="Proteomes" id="UP000559027"/>
    </source>
</evidence>
<gene>
    <name evidence="5" type="ORF">D9756_011185</name>
</gene>
<dbReference type="PROSITE" id="PS50006">
    <property type="entry name" value="FHA_DOMAIN"/>
    <property type="match status" value="1"/>
</dbReference>
<dbReference type="OrthoDB" id="4096268at2759"/>
<feature type="transmembrane region" description="Helical" evidence="3">
    <location>
        <begin position="718"/>
        <end position="739"/>
    </location>
</feature>
<feature type="region of interest" description="Disordered" evidence="2">
    <location>
        <begin position="637"/>
        <end position="667"/>
    </location>
</feature>
<dbReference type="SUPFAM" id="SSF49879">
    <property type="entry name" value="SMAD/FHA domain"/>
    <property type="match status" value="1"/>
</dbReference>
<feature type="compositionally biased region" description="Polar residues" evidence="2">
    <location>
        <begin position="206"/>
        <end position="222"/>
    </location>
</feature>
<keyword evidence="6" id="KW-1185">Reference proteome</keyword>
<feature type="region of interest" description="Disordered" evidence="2">
    <location>
        <begin position="423"/>
        <end position="462"/>
    </location>
</feature>
<evidence type="ECO:0000256" key="3">
    <source>
        <dbReference type="SAM" id="Phobius"/>
    </source>
</evidence>
<feature type="region of interest" description="Disordered" evidence="2">
    <location>
        <begin position="349"/>
        <end position="408"/>
    </location>
</feature>
<evidence type="ECO:0000256" key="2">
    <source>
        <dbReference type="SAM" id="MobiDB-lite"/>
    </source>
</evidence>
<evidence type="ECO:0000259" key="4">
    <source>
        <dbReference type="PROSITE" id="PS50006"/>
    </source>
</evidence>
<feature type="compositionally biased region" description="Low complexity" evidence="2">
    <location>
        <begin position="387"/>
        <end position="396"/>
    </location>
</feature>
<feature type="compositionally biased region" description="Basic and acidic residues" evidence="2">
    <location>
        <begin position="653"/>
        <end position="663"/>
    </location>
</feature>
<dbReference type="EMBL" id="JAACJO010000055">
    <property type="protein sequence ID" value="KAF5344850.1"/>
    <property type="molecule type" value="Genomic_DNA"/>
</dbReference>
<dbReference type="Pfam" id="PF00498">
    <property type="entry name" value="FHA"/>
    <property type="match status" value="1"/>
</dbReference>
<organism evidence="5 6">
    <name type="scientific">Leucocoprinus leucothites</name>
    <dbReference type="NCBI Taxonomy" id="201217"/>
    <lineage>
        <taxon>Eukaryota</taxon>
        <taxon>Fungi</taxon>
        <taxon>Dikarya</taxon>
        <taxon>Basidiomycota</taxon>
        <taxon>Agaricomycotina</taxon>
        <taxon>Agaricomycetes</taxon>
        <taxon>Agaricomycetidae</taxon>
        <taxon>Agaricales</taxon>
        <taxon>Agaricineae</taxon>
        <taxon>Agaricaceae</taxon>
        <taxon>Leucocoprinus</taxon>
    </lineage>
</organism>
<keyword evidence="3" id="KW-1133">Transmembrane helix</keyword>